<evidence type="ECO:0000256" key="3">
    <source>
        <dbReference type="ARBA" id="ARBA00022692"/>
    </source>
</evidence>
<dbReference type="GO" id="GO:0005886">
    <property type="term" value="C:plasma membrane"/>
    <property type="evidence" value="ECO:0007669"/>
    <property type="project" value="UniProtKB-SubCell"/>
</dbReference>
<evidence type="ECO:0000256" key="11">
    <source>
        <dbReference type="SAM" id="Phobius"/>
    </source>
</evidence>
<dbReference type="CDD" id="cd00637">
    <property type="entry name" value="7tm_classA_rhodopsin-like"/>
    <property type="match status" value="1"/>
</dbReference>
<keyword evidence="6 11" id="KW-0472">Membrane</keyword>
<evidence type="ECO:0000256" key="9">
    <source>
        <dbReference type="ARBA" id="ARBA00023224"/>
    </source>
</evidence>
<dbReference type="Proteomes" id="UP000225706">
    <property type="component" value="Unassembled WGS sequence"/>
</dbReference>
<evidence type="ECO:0000313" key="13">
    <source>
        <dbReference type="EMBL" id="PFX26625.1"/>
    </source>
</evidence>
<evidence type="ECO:0000256" key="2">
    <source>
        <dbReference type="ARBA" id="ARBA00022475"/>
    </source>
</evidence>
<keyword evidence="2" id="KW-1003">Cell membrane</keyword>
<dbReference type="PROSITE" id="PS00237">
    <property type="entry name" value="G_PROTEIN_RECEP_F1_1"/>
    <property type="match status" value="1"/>
</dbReference>
<comment type="subcellular location">
    <subcellularLocation>
        <location evidence="1">Cell membrane</location>
        <topology evidence="1">Multi-pass membrane protein</topology>
    </subcellularLocation>
</comment>
<feature type="transmembrane region" description="Helical" evidence="11">
    <location>
        <begin position="135"/>
        <end position="155"/>
    </location>
</feature>
<evidence type="ECO:0000256" key="8">
    <source>
        <dbReference type="ARBA" id="ARBA00023180"/>
    </source>
</evidence>
<keyword evidence="14" id="KW-1185">Reference proteome</keyword>
<keyword evidence="7 10" id="KW-0675">Receptor</keyword>
<feature type="domain" description="G-protein coupled receptors family 1 profile" evidence="12">
    <location>
        <begin position="31"/>
        <end position="270"/>
    </location>
</feature>
<reference evidence="14" key="1">
    <citation type="journal article" date="2017" name="bioRxiv">
        <title>Comparative analysis of the genomes of Stylophora pistillata and Acropora digitifera provides evidence for extensive differences between species of corals.</title>
        <authorList>
            <person name="Voolstra C.R."/>
            <person name="Li Y."/>
            <person name="Liew Y.J."/>
            <person name="Baumgarten S."/>
            <person name="Zoccola D."/>
            <person name="Flot J.-F."/>
            <person name="Tambutte S."/>
            <person name="Allemand D."/>
            <person name="Aranda M."/>
        </authorList>
    </citation>
    <scope>NUCLEOTIDE SEQUENCE [LARGE SCALE GENOMIC DNA]</scope>
</reference>
<dbReference type="GO" id="GO:0004930">
    <property type="term" value="F:G protein-coupled receptor activity"/>
    <property type="evidence" value="ECO:0007669"/>
    <property type="project" value="UniProtKB-KW"/>
</dbReference>
<feature type="transmembrane region" description="Helical" evidence="11">
    <location>
        <begin position="161"/>
        <end position="185"/>
    </location>
</feature>
<dbReference type="PRINTS" id="PR00237">
    <property type="entry name" value="GPCRRHODOPSN"/>
</dbReference>
<dbReference type="InterPro" id="IPR000276">
    <property type="entry name" value="GPCR_Rhodpsn"/>
</dbReference>
<comment type="similarity">
    <text evidence="10">Belongs to the G-protein coupled receptor 1 family.</text>
</comment>
<dbReference type="Gene3D" id="1.20.1070.10">
    <property type="entry name" value="Rhodopsin 7-helix transmembrane proteins"/>
    <property type="match status" value="1"/>
</dbReference>
<keyword evidence="3 10" id="KW-0812">Transmembrane</keyword>
<sequence length="473" mass="53747">MSPFIQNSKGKTSLQLAITVTAASCPLTICLNILVIVAIMKIRKLQTNSNILIASLAMVDLLVGAVSMPMAISVDALIVRGTLSERLLCANIYILYTTAAASFNHLILIAWERYVAIARWTEYKLIVTKERVKRYAGIAWITAILTVAFYVTFTASDTQQVVLLAIKVSGFLVWLVGITLMAYFYRMVYIETQKLKGSQIGRDNAQVKARIESKINDNVLFVTIAVLVFSVPLVTVLMIAHFFPILHSFSVFRWAEIFLQFNALVNPAIYFYRNNRYRKAALTFLTFRRPKKVGVKIVTKCRANVVRASRTRRCHVGKLLEDEPSRVSSRLQSFTKDAHRAGWKTWGGVSANTPKRRYDFILFWHVGKLVDDERSRPFRRSYSVTEETHGDRKTWGGVSVGTPMKKRSSSLLTNRDTLQYSEDNNVQKTIPTERINRKRSSREYQARHRTRSMSSVDAKYSLVVYTKKTLGAA</sequence>
<evidence type="ECO:0000313" key="14">
    <source>
        <dbReference type="Proteomes" id="UP000225706"/>
    </source>
</evidence>
<comment type="caution">
    <text evidence="13">The sequence shown here is derived from an EMBL/GenBank/DDBJ whole genome shotgun (WGS) entry which is preliminary data.</text>
</comment>
<feature type="transmembrane region" description="Helical" evidence="11">
    <location>
        <begin position="92"/>
        <end position="114"/>
    </location>
</feature>
<name>A0A2B4SDV9_STYPI</name>
<gene>
    <name evidence="13" type="primary">Taar8c</name>
    <name evidence="13" type="ORF">AWC38_SpisGene8679</name>
</gene>
<evidence type="ECO:0000256" key="7">
    <source>
        <dbReference type="ARBA" id="ARBA00023170"/>
    </source>
</evidence>
<feature type="transmembrane region" description="Helical" evidence="11">
    <location>
        <begin position="51"/>
        <end position="72"/>
    </location>
</feature>
<evidence type="ECO:0000256" key="6">
    <source>
        <dbReference type="ARBA" id="ARBA00023136"/>
    </source>
</evidence>
<dbReference type="InterPro" id="IPR017452">
    <property type="entry name" value="GPCR_Rhodpsn_7TM"/>
</dbReference>
<dbReference type="OrthoDB" id="5985489at2759"/>
<dbReference type="PROSITE" id="PS50262">
    <property type="entry name" value="G_PROTEIN_RECEP_F1_2"/>
    <property type="match status" value="1"/>
</dbReference>
<dbReference type="SMART" id="SM01381">
    <property type="entry name" value="7TM_GPCR_Srsx"/>
    <property type="match status" value="1"/>
</dbReference>
<keyword evidence="4 11" id="KW-1133">Transmembrane helix</keyword>
<organism evidence="13 14">
    <name type="scientific">Stylophora pistillata</name>
    <name type="common">Smooth cauliflower coral</name>
    <dbReference type="NCBI Taxonomy" id="50429"/>
    <lineage>
        <taxon>Eukaryota</taxon>
        <taxon>Metazoa</taxon>
        <taxon>Cnidaria</taxon>
        <taxon>Anthozoa</taxon>
        <taxon>Hexacorallia</taxon>
        <taxon>Scleractinia</taxon>
        <taxon>Astrocoeniina</taxon>
        <taxon>Pocilloporidae</taxon>
        <taxon>Stylophora</taxon>
    </lineage>
</organism>
<keyword evidence="9 10" id="KW-0807">Transducer</keyword>
<feature type="transmembrane region" description="Helical" evidence="11">
    <location>
        <begin position="16"/>
        <end position="39"/>
    </location>
</feature>
<evidence type="ECO:0000256" key="10">
    <source>
        <dbReference type="RuleBase" id="RU000688"/>
    </source>
</evidence>
<evidence type="ECO:0000256" key="4">
    <source>
        <dbReference type="ARBA" id="ARBA00022989"/>
    </source>
</evidence>
<feature type="transmembrane region" description="Helical" evidence="11">
    <location>
        <begin position="219"/>
        <end position="245"/>
    </location>
</feature>
<evidence type="ECO:0000256" key="5">
    <source>
        <dbReference type="ARBA" id="ARBA00023040"/>
    </source>
</evidence>
<feature type="transmembrane region" description="Helical" evidence="11">
    <location>
        <begin position="251"/>
        <end position="272"/>
    </location>
</feature>
<dbReference type="EMBL" id="LSMT01000121">
    <property type="protein sequence ID" value="PFX26625.1"/>
    <property type="molecule type" value="Genomic_DNA"/>
</dbReference>
<dbReference type="PANTHER" id="PTHR24246">
    <property type="entry name" value="OLFACTORY RECEPTOR AND ADENOSINE RECEPTOR"/>
    <property type="match status" value="1"/>
</dbReference>
<dbReference type="PANTHER" id="PTHR24246:SF27">
    <property type="entry name" value="ADENOSINE RECEPTOR, ISOFORM A"/>
    <property type="match status" value="1"/>
</dbReference>
<accession>A0A2B4SDV9</accession>
<proteinExistence type="inferred from homology"/>
<dbReference type="SUPFAM" id="SSF81321">
    <property type="entry name" value="Family A G protein-coupled receptor-like"/>
    <property type="match status" value="1"/>
</dbReference>
<keyword evidence="5 10" id="KW-0297">G-protein coupled receptor</keyword>
<dbReference type="AlphaFoldDB" id="A0A2B4SDV9"/>
<protein>
    <submittedName>
        <fullName evidence="13">Trace amine-associated receptor 8c</fullName>
    </submittedName>
</protein>
<dbReference type="Pfam" id="PF00001">
    <property type="entry name" value="7tm_1"/>
    <property type="match status" value="1"/>
</dbReference>
<keyword evidence="8" id="KW-0325">Glycoprotein</keyword>
<evidence type="ECO:0000259" key="12">
    <source>
        <dbReference type="PROSITE" id="PS50262"/>
    </source>
</evidence>
<evidence type="ECO:0000256" key="1">
    <source>
        <dbReference type="ARBA" id="ARBA00004651"/>
    </source>
</evidence>